<evidence type="ECO:0000259" key="1">
    <source>
        <dbReference type="Pfam" id="PF01592"/>
    </source>
</evidence>
<feature type="domain" description="NIF system FeS cluster assembly NifU N-terminal" evidence="1">
    <location>
        <begin position="10"/>
        <end position="123"/>
    </location>
</feature>
<dbReference type="Pfam" id="PF01592">
    <property type="entry name" value="NifU_N"/>
    <property type="match status" value="1"/>
</dbReference>
<evidence type="ECO:0000313" key="2">
    <source>
        <dbReference type="EMBL" id="TQC51607.1"/>
    </source>
</evidence>
<dbReference type="GO" id="GO:0016226">
    <property type="term" value="P:iron-sulfur cluster assembly"/>
    <property type="evidence" value="ECO:0007669"/>
    <property type="project" value="InterPro"/>
</dbReference>
<dbReference type="Proteomes" id="UP000320801">
    <property type="component" value="Unassembled WGS sequence"/>
</dbReference>
<keyword evidence="3" id="KW-1185">Reference proteome</keyword>
<comment type="caution">
    <text evidence="2">The sequence shown here is derived from an EMBL/GenBank/DDBJ whole genome shotgun (WGS) entry which is preliminary data.</text>
</comment>
<dbReference type="CDD" id="cd06664">
    <property type="entry name" value="IscU_like"/>
    <property type="match status" value="1"/>
</dbReference>
<dbReference type="SUPFAM" id="SSF82649">
    <property type="entry name" value="SufE/NifU"/>
    <property type="match status" value="1"/>
</dbReference>
<name>A0A507SIN3_9BACT</name>
<dbReference type="OrthoDB" id="9804157at2"/>
<organism evidence="2 3">
    <name type="scientific">Mycoplasmopsis mucosicanis</name>
    <dbReference type="NCBI Taxonomy" id="458208"/>
    <lineage>
        <taxon>Bacteria</taxon>
        <taxon>Bacillati</taxon>
        <taxon>Mycoplasmatota</taxon>
        <taxon>Mycoplasmoidales</taxon>
        <taxon>Metamycoplasmataceae</taxon>
        <taxon>Mycoplasmopsis</taxon>
    </lineage>
</organism>
<sequence length="140" mass="16272">MSLFSQTQKREIIMQHYLSPEFKRKMDDEHKIKKYGQACADYLEFNFDVVEGTIQNLYFDAKGCAFMVASTDLFIKLVQGKKIENVLQIIEKYEFLLKNGHCDDLEILGELAIFDNVIQHPNRYYCATMLSSALKEELNG</sequence>
<proteinExistence type="predicted"/>
<gene>
    <name evidence="2" type="ORF">E1I18_01735</name>
</gene>
<dbReference type="EMBL" id="SMDN01000005">
    <property type="protein sequence ID" value="TQC51607.1"/>
    <property type="molecule type" value="Genomic_DNA"/>
</dbReference>
<dbReference type="GO" id="GO:0005506">
    <property type="term" value="F:iron ion binding"/>
    <property type="evidence" value="ECO:0007669"/>
    <property type="project" value="InterPro"/>
</dbReference>
<dbReference type="InterPro" id="IPR002871">
    <property type="entry name" value="NIF_FeS_clus_asmbl_NifU_N"/>
</dbReference>
<dbReference type="AlphaFoldDB" id="A0A507SIN3"/>
<accession>A0A507SIN3</accession>
<reference evidence="2 3" key="1">
    <citation type="submission" date="2019-03" db="EMBL/GenBank/DDBJ databases">
        <title>Characterization of a novel Mycoplasma cynos real-time PCR assay.</title>
        <authorList>
            <person name="Tallmadge R.L."/>
            <person name="Mitchell P.K."/>
            <person name="Goodman L."/>
        </authorList>
    </citation>
    <scope>NUCLEOTIDE SEQUENCE [LARGE SCALE GENOMIC DNA]</scope>
    <source>
        <strain evidence="2 3">1642</strain>
    </source>
</reference>
<evidence type="ECO:0000313" key="3">
    <source>
        <dbReference type="Proteomes" id="UP000320801"/>
    </source>
</evidence>
<protein>
    <submittedName>
        <fullName evidence="2">Iron-sulfur cluster assembly scaffold protein</fullName>
    </submittedName>
</protein>
<dbReference type="Gene3D" id="3.90.1010.10">
    <property type="match status" value="1"/>
</dbReference>
<dbReference type="GO" id="GO:0051536">
    <property type="term" value="F:iron-sulfur cluster binding"/>
    <property type="evidence" value="ECO:0007669"/>
    <property type="project" value="InterPro"/>
</dbReference>
<dbReference type="RefSeq" id="WP_141483880.1">
    <property type="nucleotide sequence ID" value="NZ_SMDN01000005.1"/>
</dbReference>